<dbReference type="eggNOG" id="ENOG502TJUV">
    <property type="taxonomic scope" value="Eukaryota"/>
</dbReference>
<sequence length="169" mass="19606">MVIFWNTPLKVKIAKIVAIVLTIIPLIPQLLNFFYKWTEPLEGNWILAFLIGAIFEIIFVIIIIFECKCLILVSLIIFIIHLVIYTIASNFVILGFAVTSMTTMKRRYNIHDEKDAFYSALLMEVFFVFIGILYFIRFYAALTVYRWTKIPRITANITSSGPKITLQNI</sequence>
<feature type="transmembrane region" description="Helical" evidence="1">
    <location>
        <begin position="116"/>
        <end position="136"/>
    </location>
</feature>
<evidence type="ECO:0000313" key="2">
    <source>
        <dbReference type="EMBL" id="EFP02338.1"/>
    </source>
</evidence>
<dbReference type="KEGG" id="crq:GCK72_010179"/>
<proteinExistence type="predicted"/>
<accession>E3MIA0</accession>
<gene>
    <name evidence="2" type="ORF">CRE_00973</name>
</gene>
<dbReference type="InParanoid" id="E3MIA0"/>
<dbReference type="AlphaFoldDB" id="E3MIA0"/>
<dbReference type="RefSeq" id="XP_003104077.2">
    <property type="nucleotide sequence ID" value="XM_003104029.2"/>
</dbReference>
<keyword evidence="1" id="KW-0812">Transmembrane</keyword>
<dbReference type="FunCoup" id="E3MIA0">
    <property type="interactions" value="435"/>
</dbReference>
<dbReference type="OMA" id="LECKFLI"/>
<keyword evidence="3" id="KW-1185">Reference proteome</keyword>
<organism evidence="3">
    <name type="scientific">Caenorhabditis remanei</name>
    <name type="common">Caenorhabditis vulgaris</name>
    <dbReference type="NCBI Taxonomy" id="31234"/>
    <lineage>
        <taxon>Eukaryota</taxon>
        <taxon>Metazoa</taxon>
        <taxon>Ecdysozoa</taxon>
        <taxon>Nematoda</taxon>
        <taxon>Chromadorea</taxon>
        <taxon>Rhabditida</taxon>
        <taxon>Rhabditina</taxon>
        <taxon>Rhabditomorpha</taxon>
        <taxon>Rhabditoidea</taxon>
        <taxon>Rhabditidae</taxon>
        <taxon>Peloderinae</taxon>
        <taxon>Caenorhabditis</taxon>
    </lineage>
</organism>
<dbReference type="Proteomes" id="UP000008281">
    <property type="component" value="Unassembled WGS sequence"/>
</dbReference>
<evidence type="ECO:0000313" key="3">
    <source>
        <dbReference type="Proteomes" id="UP000008281"/>
    </source>
</evidence>
<dbReference type="OrthoDB" id="5872899at2759"/>
<keyword evidence="1" id="KW-0472">Membrane</keyword>
<reference evidence="2" key="1">
    <citation type="submission" date="2007-07" db="EMBL/GenBank/DDBJ databases">
        <title>PCAP assembly of the Caenorhabditis remanei genome.</title>
        <authorList>
            <consortium name="The Caenorhabditis remanei Sequencing Consortium"/>
            <person name="Wilson R.K."/>
        </authorList>
    </citation>
    <scope>NUCLEOTIDE SEQUENCE [LARGE SCALE GENOMIC DNA]</scope>
    <source>
        <strain evidence="2">PB4641</strain>
    </source>
</reference>
<protein>
    <submittedName>
        <fullName evidence="2">Uncharacterized protein</fullName>
    </submittedName>
</protein>
<name>E3MIA0_CAERE</name>
<evidence type="ECO:0000256" key="1">
    <source>
        <dbReference type="SAM" id="Phobius"/>
    </source>
</evidence>
<dbReference type="GeneID" id="9802643"/>
<dbReference type="EMBL" id="DS268447">
    <property type="protein sequence ID" value="EFP02338.1"/>
    <property type="molecule type" value="Genomic_DNA"/>
</dbReference>
<feature type="transmembrane region" description="Helical" evidence="1">
    <location>
        <begin position="12"/>
        <end position="31"/>
    </location>
</feature>
<feature type="transmembrane region" description="Helical" evidence="1">
    <location>
        <begin position="72"/>
        <end position="96"/>
    </location>
</feature>
<dbReference type="CTD" id="9802643"/>
<feature type="transmembrane region" description="Helical" evidence="1">
    <location>
        <begin position="43"/>
        <end position="65"/>
    </location>
</feature>
<keyword evidence="1" id="KW-1133">Transmembrane helix</keyword>
<dbReference type="HOGENOM" id="CLU_135808_0_0_1"/>